<comment type="caution">
    <text evidence="1">The sequence shown here is derived from an EMBL/GenBank/DDBJ whole genome shotgun (WGS) entry which is preliminary data.</text>
</comment>
<evidence type="ECO:0000313" key="1">
    <source>
        <dbReference type="EMBL" id="RLC36330.1"/>
    </source>
</evidence>
<sequence>MEAQNYYEGIRHVVYVSTGILRRCEYCEESVGMGRFGESINHYIQQHGYKLLHVGQETGTDVNGKPFHSTVAVLGK</sequence>
<accession>A0A420ZBI3</accession>
<evidence type="ECO:0000313" key="2">
    <source>
        <dbReference type="Proteomes" id="UP000281261"/>
    </source>
</evidence>
<dbReference type="EMBL" id="QMNG01000065">
    <property type="protein sequence ID" value="RLC36330.1"/>
    <property type="molecule type" value="Genomic_DNA"/>
</dbReference>
<organism evidence="1 2">
    <name type="scientific">candidate division Kazan bacterium</name>
    <dbReference type="NCBI Taxonomy" id="2202143"/>
    <lineage>
        <taxon>Bacteria</taxon>
        <taxon>Bacteria division Kazan-3B-28</taxon>
    </lineage>
</organism>
<protein>
    <submittedName>
        <fullName evidence="1">Uncharacterized protein</fullName>
    </submittedName>
</protein>
<reference evidence="1 2" key="1">
    <citation type="submission" date="2018-06" db="EMBL/GenBank/DDBJ databases">
        <title>Extensive metabolic versatility and redundancy in microbially diverse, dynamic hydrothermal sediments.</title>
        <authorList>
            <person name="Dombrowski N."/>
            <person name="Teske A."/>
            <person name="Baker B.J."/>
        </authorList>
    </citation>
    <scope>NUCLEOTIDE SEQUENCE [LARGE SCALE GENOMIC DNA]</scope>
    <source>
        <strain evidence="1">B79_G16</strain>
    </source>
</reference>
<dbReference type="Proteomes" id="UP000281261">
    <property type="component" value="Unassembled WGS sequence"/>
</dbReference>
<gene>
    <name evidence="1" type="ORF">DRH29_04750</name>
</gene>
<proteinExistence type="predicted"/>
<dbReference type="AlphaFoldDB" id="A0A420ZBI3"/>
<name>A0A420ZBI3_UNCK3</name>